<sequence length="212" mass="23674">MEMDMAMPVVALVASSTASLVAQATTTAVQQAVTTPAMAMSMGGTSGCKLSMLLNWHTIDACFLSSIFHIRSSFTFFLACLGAFLLVISLEFLRRFQRGFDRHLRKRNKLLQEEAYAQPEETEEKLLETGLDLKQRRQKVLLVVLEQLLRGAIHAVQFAASYCIMLLFMYSNGYIIISILVGALVGFALFTRDTLYSSQDTNNNDEMEKSCC</sequence>
<keyword evidence="6" id="KW-0406">Ion transport</keyword>
<dbReference type="PANTHER" id="PTHR12483:SF73">
    <property type="entry name" value="COPPER TRANSPORT PROTEIN CTR3"/>
    <property type="match status" value="1"/>
</dbReference>
<feature type="transmembrane region" description="Helical" evidence="6">
    <location>
        <begin position="174"/>
        <end position="191"/>
    </location>
</feature>
<dbReference type="Proteomes" id="UP001595075">
    <property type="component" value="Unassembled WGS sequence"/>
</dbReference>
<keyword evidence="6" id="KW-0186">Copper</keyword>
<feature type="transmembrane region" description="Helical" evidence="6">
    <location>
        <begin position="74"/>
        <end position="93"/>
    </location>
</feature>
<evidence type="ECO:0000256" key="5">
    <source>
        <dbReference type="ARBA" id="ARBA00023136"/>
    </source>
</evidence>
<keyword evidence="7" id="KW-0732">Signal</keyword>
<comment type="similarity">
    <text evidence="2 6">Belongs to the copper transporter (Ctr) (TC 1.A.56) family. SLC31A subfamily.</text>
</comment>
<evidence type="ECO:0000313" key="8">
    <source>
        <dbReference type="EMBL" id="KAL2068822.1"/>
    </source>
</evidence>
<keyword evidence="5 6" id="KW-0472">Membrane</keyword>
<keyword evidence="6" id="KW-0187">Copper transport</keyword>
<evidence type="ECO:0000256" key="2">
    <source>
        <dbReference type="ARBA" id="ARBA00006921"/>
    </source>
</evidence>
<evidence type="ECO:0000313" key="9">
    <source>
        <dbReference type="Proteomes" id="UP001595075"/>
    </source>
</evidence>
<dbReference type="PANTHER" id="PTHR12483">
    <property type="entry name" value="SOLUTE CARRIER FAMILY 31 COPPER TRANSPORTERS"/>
    <property type="match status" value="1"/>
</dbReference>
<evidence type="ECO:0000256" key="7">
    <source>
        <dbReference type="SAM" id="SignalP"/>
    </source>
</evidence>
<accession>A0ABR4CH27</accession>
<evidence type="ECO:0000256" key="6">
    <source>
        <dbReference type="RuleBase" id="RU367022"/>
    </source>
</evidence>
<name>A0ABR4CH27_9HELO</name>
<feature type="signal peptide" evidence="7">
    <location>
        <begin position="1"/>
        <end position="24"/>
    </location>
</feature>
<dbReference type="InterPro" id="IPR007274">
    <property type="entry name" value="Cop_transporter"/>
</dbReference>
<dbReference type="EMBL" id="JAZHXI010000008">
    <property type="protein sequence ID" value="KAL2068822.1"/>
    <property type="molecule type" value="Genomic_DNA"/>
</dbReference>
<gene>
    <name evidence="8" type="ORF">VTL71DRAFT_15160</name>
</gene>
<keyword evidence="4 6" id="KW-1133">Transmembrane helix</keyword>
<organism evidence="8 9">
    <name type="scientific">Oculimacula yallundae</name>
    <dbReference type="NCBI Taxonomy" id="86028"/>
    <lineage>
        <taxon>Eukaryota</taxon>
        <taxon>Fungi</taxon>
        <taxon>Dikarya</taxon>
        <taxon>Ascomycota</taxon>
        <taxon>Pezizomycotina</taxon>
        <taxon>Leotiomycetes</taxon>
        <taxon>Helotiales</taxon>
        <taxon>Ploettnerulaceae</taxon>
        <taxon>Oculimacula</taxon>
    </lineage>
</organism>
<reference evidence="8 9" key="1">
    <citation type="journal article" date="2024" name="Commun. Biol.">
        <title>Comparative genomic analysis of thermophilic fungi reveals convergent evolutionary adaptations and gene losses.</title>
        <authorList>
            <person name="Steindorff A.S."/>
            <person name="Aguilar-Pontes M.V."/>
            <person name="Robinson A.J."/>
            <person name="Andreopoulos B."/>
            <person name="LaButti K."/>
            <person name="Kuo A."/>
            <person name="Mondo S."/>
            <person name="Riley R."/>
            <person name="Otillar R."/>
            <person name="Haridas S."/>
            <person name="Lipzen A."/>
            <person name="Grimwood J."/>
            <person name="Schmutz J."/>
            <person name="Clum A."/>
            <person name="Reid I.D."/>
            <person name="Moisan M.C."/>
            <person name="Butler G."/>
            <person name="Nguyen T.T.M."/>
            <person name="Dewar K."/>
            <person name="Conant G."/>
            <person name="Drula E."/>
            <person name="Henrissat B."/>
            <person name="Hansel C."/>
            <person name="Singer S."/>
            <person name="Hutchinson M.I."/>
            <person name="de Vries R.P."/>
            <person name="Natvig D.O."/>
            <person name="Powell A.J."/>
            <person name="Tsang A."/>
            <person name="Grigoriev I.V."/>
        </authorList>
    </citation>
    <scope>NUCLEOTIDE SEQUENCE [LARGE SCALE GENOMIC DNA]</scope>
    <source>
        <strain evidence="8 9">CBS 494.80</strain>
    </source>
</reference>
<feature type="chain" id="PRO_5046617736" description="Copper transport protein" evidence="7">
    <location>
        <begin position="25"/>
        <end position="212"/>
    </location>
</feature>
<evidence type="ECO:0000256" key="3">
    <source>
        <dbReference type="ARBA" id="ARBA00022692"/>
    </source>
</evidence>
<protein>
    <recommendedName>
        <fullName evidence="6">Copper transport protein</fullName>
    </recommendedName>
</protein>
<evidence type="ECO:0000256" key="1">
    <source>
        <dbReference type="ARBA" id="ARBA00004141"/>
    </source>
</evidence>
<keyword evidence="9" id="KW-1185">Reference proteome</keyword>
<evidence type="ECO:0000256" key="4">
    <source>
        <dbReference type="ARBA" id="ARBA00022989"/>
    </source>
</evidence>
<proteinExistence type="inferred from homology"/>
<keyword evidence="6" id="KW-0813">Transport</keyword>
<dbReference type="Pfam" id="PF04145">
    <property type="entry name" value="Ctr"/>
    <property type="match status" value="1"/>
</dbReference>
<comment type="subcellular location">
    <subcellularLocation>
        <location evidence="1 6">Membrane</location>
        <topology evidence="1 6">Multi-pass membrane protein</topology>
    </subcellularLocation>
</comment>
<keyword evidence="3 6" id="KW-0812">Transmembrane</keyword>
<comment type="caution">
    <text evidence="8">The sequence shown here is derived from an EMBL/GenBank/DDBJ whole genome shotgun (WGS) entry which is preliminary data.</text>
</comment>